<accession>A0A8J2WES0</accession>
<dbReference type="Gene3D" id="2.10.90.10">
    <property type="entry name" value="Cystine-knot cytokines"/>
    <property type="match status" value="1"/>
</dbReference>
<dbReference type="Pfam" id="PF00341">
    <property type="entry name" value="PDGF"/>
    <property type="match status" value="1"/>
</dbReference>
<evidence type="ECO:0000259" key="1">
    <source>
        <dbReference type="Pfam" id="PF00341"/>
    </source>
</evidence>
<dbReference type="GO" id="GO:0035099">
    <property type="term" value="P:hemocyte migration"/>
    <property type="evidence" value="ECO:0007669"/>
    <property type="project" value="TreeGrafter"/>
</dbReference>
<dbReference type="Proteomes" id="UP000789390">
    <property type="component" value="Unassembled WGS sequence"/>
</dbReference>
<evidence type="ECO:0000313" key="3">
    <source>
        <dbReference type="Proteomes" id="UP000789390"/>
    </source>
</evidence>
<evidence type="ECO:0000313" key="2">
    <source>
        <dbReference type="EMBL" id="CAH0101867.1"/>
    </source>
</evidence>
<sequence>MLVNDNDLDLLINMFTLKTGEFNQSVAKMRRESNRRNGWPIIWLLIVVRLLSFVESDDDNVKHVPFLANLKAAIRCGCKYPQPRLIHIDDLEEYRIPNAIYVPSALVIHRCGRSIGYCHAPAHVCASVVSREEDVTFHVKNLFFTPSNALRPMTSITLRNHTACKCVSSSRLAYPHKQNQLIS</sequence>
<protein>
    <recommendedName>
        <fullName evidence="1">Platelet-derived growth factor (PDGF) family profile domain-containing protein</fullName>
    </recommendedName>
</protein>
<dbReference type="InterPro" id="IPR029034">
    <property type="entry name" value="Cystine-knot_cytokine"/>
</dbReference>
<keyword evidence="3" id="KW-1185">Reference proteome</keyword>
<dbReference type="EMBL" id="CAKKLH010000068">
    <property type="protein sequence ID" value="CAH0101867.1"/>
    <property type="molecule type" value="Genomic_DNA"/>
</dbReference>
<name>A0A8J2WES0_9CRUS</name>
<dbReference type="PANTHER" id="PTHR21719:SF1">
    <property type="entry name" value="FI06402P-RELATED"/>
    <property type="match status" value="1"/>
</dbReference>
<dbReference type="PANTHER" id="PTHR21719">
    <property type="entry name" value="FI06402P-RELATED"/>
    <property type="match status" value="1"/>
</dbReference>
<reference evidence="2" key="1">
    <citation type="submission" date="2021-11" db="EMBL/GenBank/DDBJ databases">
        <authorList>
            <person name="Schell T."/>
        </authorList>
    </citation>
    <scope>NUCLEOTIDE SEQUENCE</scope>
    <source>
        <strain evidence="2">M5</strain>
    </source>
</reference>
<dbReference type="InterPro" id="IPR000072">
    <property type="entry name" value="PDGF/VEGF_dom"/>
</dbReference>
<dbReference type="AlphaFoldDB" id="A0A8J2WES0"/>
<dbReference type="GO" id="GO:0016020">
    <property type="term" value="C:membrane"/>
    <property type="evidence" value="ECO:0007669"/>
    <property type="project" value="InterPro"/>
</dbReference>
<proteinExistence type="predicted"/>
<comment type="caution">
    <text evidence="2">The sequence shown here is derived from an EMBL/GenBank/DDBJ whole genome shotgun (WGS) entry which is preliminary data.</text>
</comment>
<dbReference type="OrthoDB" id="6370328at2759"/>
<feature type="domain" description="Platelet-derived growth factor (PDGF) family profile" evidence="1">
    <location>
        <begin position="93"/>
        <end position="166"/>
    </location>
</feature>
<dbReference type="GO" id="GO:0008083">
    <property type="term" value="F:growth factor activity"/>
    <property type="evidence" value="ECO:0007669"/>
    <property type="project" value="InterPro"/>
</dbReference>
<organism evidence="2 3">
    <name type="scientific">Daphnia galeata</name>
    <dbReference type="NCBI Taxonomy" id="27404"/>
    <lineage>
        <taxon>Eukaryota</taxon>
        <taxon>Metazoa</taxon>
        <taxon>Ecdysozoa</taxon>
        <taxon>Arthropoda</taxon>
        <taxon>Crustacea</taxon>
        <taxon>Branchiopoda</taxon>
        <taxon>Diplostraca</taxon>
        <taxon>Cladocera</taxon>
        <taxon>Anomopoda</taxon>
        <taxon>Daphniidae</taxon>
        <taxon>Daphnia</taxon>
    </lineage>
</organism>
<gene>
    <name evidence="2" type="ORF">DGAL_LOCUS4239</name>
</gene>
<dbReference type="SUPFAM" id="SSF57501">
    <property type="entry name" value="Cystine-knot cytokines"/>
    <property type="match status" value="1"/>
</dbReference>